<keyword evidence="1" id="KW-1133">Transmembrane helix</keyword>
<dbReference type="AlphaFoldDB" id="A0A937A7I8"/>
<sequence>MKEINVIQLEQIVGGSEATDFGDGFCAGVALWGAFVAPVGLVLGGGCAIYAVYRLV</sequence>
<dbReference type="RefSeq" id="WP_201916775.1">
    <property type="nucleotide sequence ID" value="NZ_JAERQG010000001.1"/>
</dbReference>
<name>A0A937A7I8_9BACT</name>
<proteinExistence type="predicted"/>
<dbReference type="EMBL" id="JAERQG010000001">
    <property type="protein sequence ID" value="MBL0763796.1"/>
    <property type="molecule type" value="Genomic_DNA"/>
</dbReference>
<evidence type="ECO:0000313" key="2">
    <source>
        <dbReference type="EMBL" id="MBL0763796.1"/>
    </source>
</evidence>
<keyword evidence="1" id="KW-0472">Membrane</keyword>
<keyword evidence="3" id="KW-1185">Reference proteome</keyword>
<dbReference type="Proteomes" id="UP000642920">
    <property type="component" value="Unassembled WGS sequence"/>
</dbReference>
<reference evidence="2" key="1">
    <citation type="submission" date="2021-01" db="EMBL/GenBank/DDBJ databases">
        <title>Marivirga sp. nov., isolated from intertidal surface sediments.</title>
        <authorList>
            <person name="Zhang M."/>
        </authorList>
    </citation>
    <scope>NUCLEOTIDE SEQUENCE</scope>
    <source>
        <strain evidence="2">SM1354</strain>
    </source>
</reference>
<keyword evidence="1" id="KW-0812">Transmembrane</keyword>
<gene>
    <name evidence="2" type="ORF">JKP34_00955</name>
</gene>
<evidence type="ECO:0000256" key="1">
    <source>
        <dbReference type="SAM" id="Phobius"/>
    </source>
</evidence>
<evidence type="ECO:0000313" key="3">
    <source>
        <dbReference type="Proteomes" id="UP000642920"/>
    </source>
</evidence>
<protein>
    <submittedName>
        <fullName evidence="2">Uncharacterized protein</fullName>
    </submittedName>
</protein>
<comment type="caution">
    <text evidence="2">The sequence shown here is derived from an EMBL/GenBank/DDBJ whole genome shotgun (WGS) entry which is preliminary data.</text>
</comment>
<organism evidence="2 3">
    <name type="scientific">Marivirga atlantica</name>
    <dbReference type="NCBI Taxonomy" id="1548457"/>
    <lineage>
        <taxon>Bacteria</taxon>
        <taxon>Pseudomonadati</taxon>
        <taxon>Bacteroidota</taxon>
        <taxon>Cytophagia</taxon>
        <taxon>Cytophagales</taxon>
        <taxon>Marivirgaceae</taxon>
        <taxon>Marivirga</taxon>
    </lineage>
</organism>
<accession>A0A937A7I8</accession>
<feature type="transmembrane region" description="Helical" evidence="1">
    <location>
        <begin position="29"/>
        <end position="53"/>
    </location>
</feature>